<dbReference type="InterPro" id="IPR028973">
    <property type="entry name" value="PhnB-like"/>
</dbReference>
<sequence>MSVNVVTHLNFRGDARAALDFYESVFGGEKAVVTHKDVGDVQNPAEADQVSWGQVAAPNGFRVMAYDVPSHLPWDLGENAFFVSLRGETTEEITEYWTKLSDGATVVQDLGPAQWAPLYGMLKDRFGVTWVVDVVSEYQAS</sequence>
<dbReference type="Proteomes" id="UP000627838">
    <property type="component" value="Unassembled WGS sequence"/>
</dbReference>
<reference evidence="2 3" key="1">
    <citation type="submission" date="2020-10" db="EMBL/GenBank/DDBJ databases">
        <title>Sequencing the genomes of 1000 actinobacteria strains.</title>
        <authorList>
            <person name="Klenk H.-P."/>
        </authorList>
    </citation>
    <scope>NUCLEOTIDE SEQUENCE [LARGE SCALE GENOMIC DNA]</scope>
    <source>
        <strain evidence="2 3">DSM 46744</strain>
    </source>
</reference>
<protein>
    <submittedName>
        <fullName evidence="2">PhnB protein</fullName>
    </submittedName>
</protein>
<comment type="caution">
    <text evidence="2">The sequence shown here is derived from an EMBL/GenBank/DDBJ whole genome shotgun (WGS) entry which is preliminary data.</text>
</comment>
<evidence type="ECO:0000313" key="3">
    <source>
        <dbReference type="Proteomes" id="UP000627838"/>
    </source>
</evidence>
<dbReference type="SUPFAM" id="SSF54593">
    <property type="entry name" value="Glyoxalase/Bleomycin resistance protein/Dihydroxybiphenyl dioxygenase"/>
    <property type="match status" value="1"/>
</dbReference>
<gene>
    <name evidence="2" type="ORF">H4W34_002982</name>
</gene>
<organism evidence="2 3">
    <name type="scientific">Actinomadura algeriensis</name>
    <dbReference type="NCBI Taxonomy" id="1679523"/>
    <lineage>
        <taxon>Bacteria</taxon>
        <taxon>Bacillati</taxon>
        <taxon>Actinomycetota</taxon>
        <taxon>Actinomycetes</taxon>
        <taxon>Streptosporangiales</taxon>
        <taxon>Thermomonosporaceae</taxon>
        <taxon>Actinomadura</taxon>
    </lineage>
</organism>
<dbReference type="EMBL" id="JADBDZ010000001">
    <property type="protein sequence ID" value="MBE1533149.1"/>
    <property type="molecule type" value="Genomic_DNA"/>
</dbReference>
<keyword evidence="3" id="KW-1185">Reference proteome</keyword>
<dbReference type="InterPro" id="IPR029068">
    <property type="entry name" value="Glyas_Bleomycin-R_OHBP_Dase"/>
</dbReference>
<evidence type="ECO:0000313" key="2">
    <source>
        <dbReference type="EMBL" id="MBE1533149.1"/>
    </source>
</evidence>
<feature type="domain" description="PhnB-like" evidence="1">
    <location>
        <begin position="5"/>
        <end position="132"/>
    </location>
</feature>
<accession>A0ABR9JRF4</accession>
<evidence type="ECO:0000259" key="1">
    <source>
        <dbReference type="Pfam" id="PF06983"/>
    </source>
</evidence>
<dbReference type="Gene3D" id="3.10.180.10">
    <property type="entry name" value="2,3-Dihydroxybiphenyl 1,2-Dioxygenase, domain 1"/>
    <property type="match status" value="1"/>
</dbReference>
<dbReference type="Pfam" id="PF06983">
    <property type="entry name" value="3-dmu-9_3-mt"/>
    <property type="match status" value="1"/>
</dbReference>
<dbReference type="PANTHER" id="PTHR33990">
    <property type="entry name" value="PROTEIN YJDN-RELATED"/>
    <property type="match status" value="1"/>
</dbReference>
<name>A0ABR9JRF4_9ACTN</name>
<proteinExistence type="predicted"/>
<dbReference type="RefSeq" id="WP_192759746.1">
    <property type="nucleotide sequence ID" value="NZ_JADBDZ010000001.1"/>
</dbReference>
<dbReference type="CDD" id="cd06588">
    <property type="entry name" value="PhnB_like"/>
    <property type="match status" value="1"/>
</dbReference>
<dbReference type="PANTHER" id="PTHR33990:SF1">
    <property type="entry name" value="PROTEIN YJDN"/>
    <property type="match status" value="1"/>
</dbReference>